<dbReference type="RefSeq" id="WP_381423613.1">
    <property type="nucleotide sequence ID" value="NZ_JBHSDH010000013.1"/>
</dbReference>
<comment type="caution">
    <text evidence="2">The sequence shown here is derived from an EMBL/GenBank/DDBJ whole genome shotgun (WGS) entry which is preliminary data.</text>
</comment>
<reference evidence="3" key="1">
    <citation type="journal article" date="2019" name="Int. J. Syst. Evol. Microbiol.">
        <title>The Global Catalogue of Microorganisms (GCM) 10K type strain sequencing project: providing services to taxonomists for standard genome sequencing and annotation.</title>
        <authorList>
            <consortium name="The Broad Institute Genomics Platform"/>
            <consortium name="The Broad Institute Genome Sequencing Center for Infectious Disease"/>
            <person name="Wu L."/>
            <person name="Ma J."/>
        </authorList>
    </citation>
    <scope>NUCLEOTIDE SEQUENCE [LARGE SCALE GENOMIC DNA]</scope>
    <source>
        <strain evidence="3">CECT 8531</strain>
    </source>
</reference>
<keyword evidence="1" id="KW-0812">Transmembrane</keyword>
<evidence type="ECO:0000256" key="1">
    <source>
        <dbReference type="SAM" id="Phobius"/>
    </source>
</evidence>
<sequence length="140" mass="15396">MKAASLLFLRLSTGLLIVIWGLIKIMSPDAAIGVSNTYYGGIVSVAMIQTPWGLFQVAIGLLTILGLLRRFVYPVQAFILCLGAAAIWKYLLDPFGLYLLTEETRNVLFFPSLGMAAATLVIWAFRDEDRLSLDVALNRG</sequence>
<evidence type="ECO:0000313" key="2">
    <source>
        <dbReference type="EMBL" id="MFC4292706.1"/>
    </source>
</evidence>
<proteinExistence type="predicted"/>
<feature type="transmembrane region" description="Helical" evidence="1">
    <location>
        <begin position="108"/>
        <end position="125"/>
    </location>
</feature>
<gene>
    <name evidence="2" type="ORF">ACFOWX_09805</name>
</gene>
<evidence type="ECO:0000313" key="3">
    <source>
        <dbReference type="Proteomes" id="UP001595887"/>
    </source>
</evidence>
<feature type="transmembrane region" description="Helical" evidence="1">
    <location>
        <begin position="71"/>
        <end position="88"/>
    </location>
</feature>
<accession>A0ABV8RK80</accession>
<evidence type="ECO:0008006" key="4">
    <source>
        <dbReference type="Google" id="ProtNLM"/>
    </source>
</evidence>
<feature type="transmembrane region" description="Helical" evidence="1">
    <location>
        <begin position="38"/>
        <end position="64"/>
    </location>
</feature>
<protein>
    <recommendedName>
        <fullName evidence="4">DoxX family membrane protein</fullName>
    </recommendedName>
</protein>
<feature type="transmembrane region" description="Helical" evidence="1">
    <location>
        <begin position="7"/>
        <end position="26"/>
    </location>
</feature>
<dbReference type="EMBL" id="JBHSDH010000013">
    <property type="protein sequence ID" value="MFC4292706.1"/>
    <property type="molecule type" value="Genomic_DNA"/>
</dbReference>
<keyword evidence="3" id="KW-1185">Reference proteome</keyword>
<keyword evidence="1" id="KW-1133">Transmembrane helix</keyword>
<keyword evidence="1" id="KW-0472">Membrane</keyword>
<organism evidence="2 3">
    <name type="scientific">Sphingorhabdus arenilitoris</name>
    <dbReference type="NCBI Taxonomy" id="1490041"/>
    <lineage>
        <taxon>Bacteria</taxon>
        <taxon>Pseudomonadati</taxon>
        <taxon>Pseudomonadota</taxon>
        <taxon>Alphaproteobacteria</taxon>
        <taxon>Sphingomonadales</taxon>
        <taxon>Sphingomonadaceae</taxon>
        <taxon>Sphingorhabdus</taxon>
    </lineage>
</organism>
<dbReference type="Proteomes" id="UP001595887">
    <property type="component" value="Unassembled WGS sequence"/>
</dbReference>
<name>A0ABV8RK80_9SPHN</name>